<dbReference type="PANTHER" id="PTHR35337">
    <property type="entry name" value="SLR1478 PROTEIN"/>
    <property type="match status" value="1"/>
</dbReference>
<dbReference type="PANTHER" id="PTHR35337:SF1">
    <property type="entry name" value="SLR1478 PROTEIN"/>
    <property type="match status" value="1"/>
</dbReference>
<evidence type="ECO:0000256" key="1">
    <source>
        <dbReference type="SAM" id="Phobius"/>
    </source>
</evidence>
<keyword evidence="1" id="KW-0472">Membrane</keyword>
<dbReference type="InterPro" id="IPR002798">
    <property type="entry name" value="SpoIIM-like"/>
</dbReference>
<evidence type="ECO:0000313" key="2">
    <source>
        <dbReference type="EMBL" id="QDO87988.1"/>
    </source>
</evidence>
<feature type="transmembrane region" description="Helical" evidence="1">
    <location>
        <begin position="284"/>
        <end position="303"/>
    </location>
</feature>
<dbReference type="RefSeq" id="WP_143782663.1">
    <property type="nucleotide sequence ID" value="NZ_CP041616.1"/>
</dbReference>
<reference evidence="2 3" key="1">
    <citation type="submission" date="2019-07" db="EMBL/GenBank/DDBJ databases">
        <title>complete genome sequencing of Ornithinimicrobium sp. H23M54.</title>
        <authorList>
            <person name="Bae J.-W."/>
            <person name="Lee S.-Y."/>
        </authorList>
    </citation>
    <scope>NUCLEOTIDE SEQUENCE [LARGE SCALE GENOMIC DNA]</scope>
    <source>
        <strain evidence="2 3">H23M54</strain>
    </source>
</reference>
<keyword evidence="3" id="KW-1185">Reference proteome</keyword>
<proteinExistence type="predicted"/>
<accession>A0A516G8Y5</accession>
<dbReference type="Pfam" id="PF01944">
    <property type="entry name" value="SpoIIM"/>
    <property type="match status" value="1"/>
</dbReference>
<gene>
    <name evidence="2" type="ORF">FNH13_06220</name>
</gene>
<dbReference type="OrthoDB" id="5243448at2"/>
<sequence length="331" mass="36195">MDLDALVARRRLGWERLRVLSRQRHLDGAQADELLDGYQRVATDLSTVRSAAPDPSLVTHLSGLLAGARLRSAGTRTFSWDMVGRFFVEDFPAALYRLRWWWILTALANVVVGLALGVWLYHHPVVENTLLSSVEVQQLVQTDFESYYSEHAASSFATLVWINNAWVAAQCIVFGVLGLPVIYVLWQNISNVAVIGSLMHQHGRADVFWGMLSPHGLLELTAIFVAAGVGLRLFWSWVAPGPRTRLSSLAHEGRTAAGVSLGLVVVLLISGLIEAFVTPSPLPTWARVGIGVLALLLFLVYVFTLGRSAVRRGITGDVDESLEAHVAPTAG</sequence>
<dbReference type="AlphaFoldDB" id="A0A516G8Y5"/>
<feature type="transmembrane region" description="Helical" evidence="1">
    <location>
        <begin position="100"/>
        <end position="121"/>
    </location>
</feature>
<feature type="transmembrane region" description="Helical" evidence="1">
    <location>
        <begin position="255"/>
        <end position="277"/>
    </location>
</feature>
<dbReference type="Proteomes" id="UP000315395">
    <property type="component" value="Chromosome"/>
</dbReference>
<organism evidence="2 3">
    <name type="scientific">Ornithinimicrobium ciconiae</name>
    <dbReference type="NCBI Taxonomy" id="2594265"/>
    <lineage>
        <taxon>Bacteria</taxon>
        <taxon>Bacillati</taxon>
        <taxon>Actinomycetota</taxon>
        <taxon>Actinomycetes</taxon>
        <taxon>Micrococcales</taxon>
        <taxon>Ornithinimicrobiaceae</taxon>
        <taxon>Ornithinimicrobium</taxon>
    </lineage>
</organism>
<evidence type="ECO:0000313" key="3">
    <source>
        <dbReference type="Proteomes" id="UP000315395"/>
    </source>
</evidence>
<name>A0A516G8Y5_9MICO</name>
<feature type="transmembrane region" description="Helical" evidence="1">
    <location>
        <begin position="165"/>
        <end position="186"/>
    </location>
</feature>
<dbReference type="EMBL" id="CP041616">
    <property type="protein sequence ID" value="QDO87988.1"/>
    <property type="molecule type" value="Genomic_DNA"/>
</dbReference>
<protein>
    <submittedName>
        <fullName evidence="2">Stage II sporulation protein M</fullName>
    </submittedName>
</protein>
<dbReference type="KEGG" id="orz:FNH13_06220"/>
<keyword evidence="1" id="KW-0812">Transmembrane</keyword>
<keyword evidence="1" id="KW-1133">Transmembrane helix</keyword>
<feature type="transmembrane region" description="Helical" evidence="1">
    <location>
        <begin position="207"/>
        <end position="235"/>
    </location>
</feature>